<keyword evidence="4 5" id="KW-0472">Membrane</keyword>
<dbReference type="Proteomes" id="UP001465976">
    <property type="component" value="Unassembled WGS sequence"/>
</dbReference>
<keyword evidence="3 5" id="KW-1133">Transmembrane helix</keyword>
<feature type="transmembrane region" description="Helical" evidence="5">
    <location>
        <begin position="286"/>
        <end position="305"/>
    </location>
</feature>
<proteinExistence type="predicted"/>
<sequence length="319" mass="34303">MLFVGLACGSWLGGMILKTRRNPSPYILFFVSVTLLVLLLIFIALACPESNEKVLSGAASREGARERRGASSVFRRSLKEIVIGLVSPISMFIPRKSGDSPRKDWNITLVGAALFLYLISIGVYPLKYLYGKHVYSWDTGELGFFMSLLWVSRAFNLLVLLPILISYFKPKPKNGEPVSIQSELRFDKILASVSLAVDGIADALVAIVPSSAQPAFVAFSCLSSFTSGGNPTLHSLGAVCLHAGGYSSEVGSLFGAMAVLSAIAHVISPTLYATTYGLTVANFPKAIFVLATVLLGLAVFLLSLVRTNRGTNLPSRHPE</sequence>
<evidence type="ECO:0000256" key="1">
    <source>
        <dbReference type="ARBA" id="ARBA00004141"/>
    </source>
</evidence>
<keyword evidence="7" id="KW-1185">Reference proteome</keyword>
<name>A0ABR3FHA2_9AGAR</name>
<dbReference type="PANTHER" id="PTHR23507">
    <property type="entry name" value="ZGC:174356"/>
    <property type="match status" value="1"/>
</dbReference>
<dbReference type="PANTHER" id="PTHR23507:SF1">
    <property type="entry name" value="FI18259P1-RELATED"/>
    <property type="match status" value="1"/>
</dbReference>
<evidence type="ECO:0000256" key="2">
    <source>
        <dbReference type="ARBA" id="ARBA00022692"/>
    </source>
</evidence>
<evidence type="ECO:0000313" key="7">
    <source>
        <dbReference type="Proteomes" id="UP001465976"/>
    </source>
</evidence>
<feature type="transmembrane region" description="Helical" evidence="5">
    <location>
        <begin position="26"/>
        <end position="47"/>
    </location>
</feature>
<feature type="transmembrane region" description="Helical" evidence="5">
    <location>
        <begin position="253"/>
        <end position="274"/>
    </location>
</feature>
<evidence type="ECO:0000256" key="5">
    <source>
        <dbReference type="SAM" id="Phobius"/>
    </source>
</evidence>
<evidence type="ECO:0000313" key="6">
    <source>
        <dbReference type="EMBL" id="KAL0574736.1"/>
    </source>
</evidence>
<dbReference type="SUPFAM" id="SSF103473">
    <property type="entry name" value="MFS general substrate transporter"/>
    <property type="match status" value="1"/>
</dbReference>
<feature type="transmembrane region" description="Helical" evidence="5">
    <location>
        <begin position="144"/>
        <end position="168"/>
    </location>
</feature>
<evidence type="ECO:0000256" key="3">
    <source>
        <dbReference type="ARBA" id="ARBA00022989"/>
    </source>
</evidence>
<feature type="transmembrane region" description="Helical" evidence="5">
    <location>
        <begin position="105"/>
        <end position="124"/>
    </location>
</feature>
<reference evidence="6 7" key="1">
    <citation type="submission" date="2024-02" db="EMBL/GenBank/DDBJ databases">
        <title>A draft genome for the cacao thread blight pathogen Marasmius crinis-equi.</title>
        <authorList>
            <person name="Cohen S.P."/>
            <person name="Baruah I.K."/>
            <person name="Amoako-Attah I."/>
            <person name="Bukari Y."/>
            <person name="Meinhardt L.W."/>
            <person name="Bailey B.A."/>
        </authorList>
    </citation>
    <scope>NUCLEOTIDE SEQUENCE [LARGE SCALE GENOMIC DNA]</scope>
    <source>
        <strain evidence="6 7">GH-76</strain>
    </source>
</reference>
<accession>A0ABR3FHA2</accession>
<keyword evidence="2 5" id="KW-0812">Transmembrane</keyword>
<evidence type="ECO:0000256" key="4">
    <source>
        <dbReference type="ARBA" id="ARBA00023136"/>
    </source>
</evidence>
<protein>
    <submittedName>
        <fullName evidence="6">Uncharacterized protein</fullName>
    </submittedName>
</protein>
<comment type="caution">
    <text evidence="6">The sequence shown here is derived from an EMBL/GenBank/DDBJ whole genome shotgun (WGS) entry which is preliminary data.</text>
</comment>
<dbReference type="InterPro" id="IPR036259">
    <property type="entry name" value="MFS_trans_sf"/>
</dbReference>
<organism evidence="6 7">
    <name type="scientific">Marasmius crinis-equi</name>
    <dbReference type="NCBI Taxonomy" id="585013"/>
    <lineage>
        <taxon>Eukaryota</taxon>
        <taxon>Fungi</taxon>
        <taxon>Dikarya</taxon>
        <taxon>Basidiomycota</taxon>
        <taxon>Agaricomycotina</taxon>
        <taxon>Agaricomycetes</taxon>
        <taxon>Agaricomycetidae</taxon>
        <taxon>Agaricales</taxon>
        <taxon>Marasmiineae</taxon>
        <taxon>Marasmiaceae</taxon>
        <taxon>Marasmius</taxon>
    </lineage>
</organism>
<comment type="subcellular location">
    <subcellularLocation>
        <location evidence="1">Membrane</location>
        <topology evidence="1">Multi-pass membrane protein</topology>
    </subcellularLocation>
</comment>
<gene>
    <name evidence="6" type="ORF">V5O48_007220</name>
</gene>
<dbReference type="EMBL" id="JBAHYK010000372">
    <property type="protein sequence ID" value="KAL0574736.1"/>
    <property type="molecule type" value="Genomic_DNA"/>
</dbReference>